<reference evidence="3 4" key="1">
    <citation type="submission" date="2019-08" db="EMBL/GenBank/DDBJ databases">
        <title>Deep-cultivation of Planctomycetes and their phenomic and genomic characterization uncovers novel biology.</title>
        <authorList>
            <person name="Wiegand S."/>
            <person name="Jogler M."/>
            <person name="Boedeker C."/>
            <person name="Pinto D."/>
            <person name="Vollmers J."/>
            <person name="Rivas-Marin E."/>
            <person name="Kohn T."/>
            <person name="Peeters S.H."/>
            <person name="Heuer A."/>
            <person name="Rast P."/>
            <person name="Oberbeckmann S."/>
            <person name="Bunk B."/>
            <person name="Jeske O."/>
            <person name="Meyerdierks A."/>
            <person name="Storesund J.E."/>
            <person name="Kallscheuer N."/>
            <person name="Luecker S."/>
            <person name="Lage O.M."/>
            <person name="Pohl T."/>
            <person name="Merkel B.J."/>
            <person name="Hornburger P."/>
            <person name="Mueller R.-W."/>
            <person name="Bruemmer F."/>
            <person name="Labrenz M."/>
            <person name="Spormann A.M."/>
            <person name="Op den Camp H."/>
            <person name="Overmann J."/>
            <person name="Amann R."/>
            <person name="Jetten M.S.M."/>
            <person name="Mascher T."/>
            <person name="Medema M.H."/>
            <person name="Devos D.P."/>
            <person name="Kaster A.-K."/>
            <person name="Ovreas L."/>
            <person name="Rohde M."/>
            <person name="Galperin M.Y."/>
            <person name="Jogler C."/>
        </authorList>
    </citation>
    <scope>NUCLEOTIDE SEQUENCE [LARGE SCALE GENOMIC DNA]</scope>
    <source>
        <strain evidence="3 4">FC18</strain>
    </source>
</reference>
<proteinExistence type="predicted"/>
<protein>
    <submittedName>
        <fullName evidence="3">Kanosamine-6-phosphate phosphatase</fullName>
        <ecNumber evidence="3">3.1.3.92</ecNumber>
    </submittedName>
</protein>
<dbReference type="AlphaFoldDB" id="A0A5B9PFK0"/>
<dbReference type="SFLD" id="SFLDG01140">
    <property type="entry name" value="C2.B:_Phosphomannomutase_and_P"/>
    <property type="match status" value="1"/>
</dbReference>
<accession>A0A5B9PFK0</accession>
<dbReference type="InterPro" id="IPR006379">
    <property type="entry name" value="HAD-SF_hydro_IIB"/>
</dbReference>
<feature type="domain" description="Sucrose phosphatase-like" evidence="2">
    <location>
        <begin position="21"/>
        <end position="272"/>
    </location>
</feature>
<keyword evidence="4" id="KW-1185">Reference proteome</keyword>
<dbReference type="Gene3D" id="3.40.50.1000">
    <property type="entry name" value="HAD superfamily/HAD-like"/>
    <property type="match status" value="1"/>
</dbReference>
<dbReference type="EC" id="3.1.3.92" evidence="3"/>
<dbReference type="PANTHER" id="PTHR46521">
    <property type="entry name" value="SUCROSE-PHOSPHATASE 2-RELATED"/>
    <property type="match status" value="1"/>
</dbReference>
<dbReference type="GO" id="GO:0016791">
    <property type="term" value="F:phosphatase activity"/>
    <property type="evidence" value="ECO:0007669"/>
    <property type="project" value="UniProtKB-ARBA"/>
</dbReference>
<dbReference type="STRING" id="980251.GCA_001642875_03821"/>
<dbReference type="SFLD" id="SFLDS00003">
    <property type="entry name" value="Haloacid_Dehalogenase"/>
    <property type="match status" value="1"/>
</dbReference>
<dbReference type="InterPro" id="IPR006380">
    <property type="entry name" value="SPP-like_dom"/>
</dbReference>
<dbReference type="InterPro" id="IPR023214">
    <property type="entry name" value="HAD_sf"/>
</dbReference>
<dbReference type="EMBL" id="CP042912">
    <property type="protein sequence ID" value="QEG25218.1"/>
    <property type="molecule type" value="Genomic_DNA"/>
</dbReference>
<evidence type="ECO:0000313" key="4">
    <source>
        <dbReference type="Proteomes" id="UP000322214"/>
    </source>
</evidence>
<dbReference type="Pfam" id="PF05116">
    <property type="entry name" value="S6PP"/>
    <property type="match status" value="1"/>
</dbReference>
<dbReference type="InterPro" id="IPR036412">
    <property type="entry name" value="HAD-like_sf"/>
</dbReference>
<keyword evidence="1 3" id="KW-0378">Hydrolase</keyword>
<dbReference type="PANTHER" id="PTHR46521:SF4">
    <property type="entry name" value="SUCROSE-PHOSPHATASE 2-RELATED"/>
    <property type="match status" value="1"/>
</dbReference>
<dbReference type="NCBIfam" id="TIGR01484">
    <property type="entry name" value="HAD-SF-IIB"/>
    <property type="match status" value="1"/>
</dbReference>
<name>A0A5B9PFK0_9BACT</name>
<evidence type="ECO:0000313" key="3">
    <source>
        <dbReference type="EMBL" id="QEG25218.1"/>
    </source>
</evidence>
<dbReference type="InterPro" id="IPR051518">
    <property type="entry name" value="Sucrose_Phosphatase"/>
</dbReference>
<dbReference type="Proteomes" id="UP000322214">
    <property type="component" value="Chromosome"/>
</dbReference>
<dbReference type="SFLD" id="SFLDG01141">
    <property type="entry name" value="C2.B.1:_Sucrose_Phosphatase_Li"/>
    <property type="match status" value="1"/>
</dbReference>
<evidence type="ECO:0000256" key="1">
    <source>
        <dbReference type="ARBA" id="ARBA00022801"/>
    </source>
</evidence>
<dbReference type="Gene3D" id="3.90.1070.10">
    <property type="match status" value="1"/>
</dbReference>
<organism evidence="3 4">
    <name type="scientific">Mariniblastus fucicola</name>
    <dbReference type="NCBI Taxonomy" id="980251"/>
    <lineage>
        <taxon>Bacteria</taxon>
        <taxon>Pseudomonadati</taxon>
        <taxon>Planctomycetota</taxon>
        <taxon>Planctomycetia</taxon>
        <taxon>Pirellulales</taxon>
        <taxon>Pirellulaceae</taxon>
        <taxon>Mariniblastus</taxon>
    </lineage>
</organism>
<dbReference type="SUPFAM" id="SSF56784">
    <property type="entry name" value="HAD-like"/>
    <property type="match status" value="1"/>
</dbReference>
<dbReference type="KEGG" id="mff:MFFC18_51420"/>
<gene>
    <name evidence="3" type="primary">ntdB</name>
    <name evidence="3" type="ORF">MFFC18_51420</name>
</gene>
<sequence length="277" mass="30638">MLPRFKLRRDVITSESKFSRWLFTDLDGTLIPLEGDRENVEDLQRLKVLLDENQFGVAFVTGRHRESALSALAEFDLPVPQWIISDVGTRVSQFVDNKASCSDDFRGRLRMMTAGWDADRLLEGLSSFPDFKSLTLQEEEKLGEFKVSFYAQAKGVHELADRLRQILSKLDAPFGIVSSVDPFTGDGLIDFLPVGVDKAFACRWLAEHLQLQYDRDLVYAGDSGNDLAALISGCPGIVVGNASDSLKHQVAATKNVFVSSKRATSAIVDALARGYSS</sequence>
<evidence type="ECO:0000259" key="2">
    <source>
        <dbReference type="Pfam" id="PF05116"/>
    </source>
</evidence>